<protein>
    <recommendedName>
        <fullName evidence="3">DUF4368 domain-containing protein</fullName>
    </recommendedName>
</protein>
<evidence type="ECO:0000313" key="1">
    <source>
        <dbReference type="EMBL" id="AZV43126.1"/>
    </source>
</evidence>
<dbReference type="Proteomes" id="UP000283095">
    <property type="component" value="Chromosome"/>
</dbReference>
<reference evidence="1 2" key="1">
    <citation type="submission" date="2018-01" db="EMBL/GenBank/DDBJ databases">
        <title>Bacillus asahii Genome sequencing and assembly.</title>
        <authorList>
            <person name="Jiang H."/>
            <person name="Feng Y."/>
            <person name="Zhao F."/>
            <person name="Lin X."/>
        </authorList>
    </citation>
    <scope>NUCLEOTIDE SEQUENCE [LARGE SCALE GENOMIC DNA]</scope>
    <source>
        <strain evidence="1 2">OM18</strain>
    </source>
</reference>
<dbReference type="AlphaFoldDB" id="A0A3Q9RND3"/>
<gene>
    <name evidence="1" type="ORF">BAOM_2517</name>
</gene>
<accession>A0A3Q9RND3</accession>
<proteinExistence type="predicted"/>
<sequence>MTQFQTTYYVGILSLKNDCNEETVDSKQLQKLFSVVKSILTFEDLNEELLHRLVEVIEVKDNSEVTIHYQFMNPLSVVV</sequence>
<dbReference type="KEGG" id="pasa:BAOM_2517"/>
<evidence type="ECO:0000313" key="2">
    <source>
        <dbReference type="Proteomes" id="UP000283095"/>
    </source>
</evidence>
<name>A0A3Q9RND3_9BACI</name>
<dbReference type="EMBL" id="CP026095">
    <property type="protein sequence ID" value="AZV43126.1"/>
    <property type="molecule type" value="Genomic_DNA"/>
</dbReference>
<organism evidence="1 2">
    <name type="scientific">Peribacillus asahii</name>
    <dbReference type="NCBI Taxonomy" id="228899"/>
    <lineage>
        <taxon>Bacteria</taxon>
        <taxon>Bacillati</taxon>
        <taxon>Bacillota</taxon>
        <taxon>Bacilli</taxon>
        <taxon>Bacillales</taxon>
        <taxon>Bacillaceae</taxon>
        <taxon>Peribacillus</taxon>
    </lineage>
</organism>
<evidence type="ECO:0008006" key="3">
    <source>
        <dbReference type="Google" id="ProtNLM"/>
    </source>
</evidence>